<comment type="caution">
    <text evidence="2">The sequence shown here is derived from an EMBL/GenBank/DDBJ whole genome shotgun (WGS) entry which is preliminary data.</text>
</comment>
<evidence type="ECO:0000313" key="3">
    <source>
        <dbReference type="Proteomes" id="UP000316092"/>
    </source>
</evidence>
<dbReference type="OrthoDB" id="57600at2"/>
<name>A0A553UWX8_9DEIO</name>
<gene>
    <name evidence="2" type="ORF">FNU79_11215</name>
</gene>
<dbReference type="AlphaFoldDB" id="A0A553UWX8"/>
<accession>A0A553UWX8</accession>
<feature type="region of interest" description="Disordered" evidence="1">
    <location>
        <begin position="246"/>
        <end position="271"/>
    </location>
</feature>
<reference evidence="2 3" key="1">
    <citation type="submission" date="2019-07" db="EMBL/GenBank/DDBJ databases">
        <title>Deinococcus detaillus sp. nov., isolated from humus soil in Antarctica.</title>
        <authorList>
            <person name="Zhang K."/>
        </authorList>
    </citation>
    <scope>NUCLEOTIDE SEQUENCE [LARGE SCALE GENOMIC DNA]</scope>
    <source>
        <strain evidence="2 3">H1</strain>
    </source>
</reference>
<dbReference type="RefSeq" id="WP_143720929.1">
    <property type="nucleotide sequence ID" value="NZ_VKDB01000011.1"/>
</dbReference>
<dbReference type="EMBL" id="VKDB01000011">
    <property type="protein sequence ID" value="TSA84521.1"/>
    <property type="molecule type" value="Genomic_DNA"/>
</dbReference>
<evidence type="ECO:0000313" key="2">
    <source>
        <dbReference type="EMBL" id="TSA84521.1"/>
    </source>
</evidence>
<protein>
    <submittedName>
        <fullName evidence="2">DUF4388 domain-containing protein</fullName>
    </submittedName>
</protein>
<dbReference type="Proteomes" id="UP000316092">
    <property type="component" value="Unassembled WGS sequence"/>
</dbReference>
<proteinExistence type="predicted"/>
<keyword evidence="3" id="KW-1185">Reference proteome</keyword>
<sequence length="314" mass="34134">MDQQRDNRSGLRAALPPATDQRQIAFIEGQLTYDILEDLFLYLCRRQETLVWQLTTLAGEFSVVFDQGQPADCMFRPSRPIGAYVGLKALRTLFQQQGGQFSVSRSAAPIRRRSLSGSGENLLMALAAQGDERSAPAVLSGTTFDSSAELDSVQDLPPDAHRTAFLTSSADMPLADVLQLFSVSRRSYRVKLSDLSVHPSPSRWLGEIELSAHQIISADVGSERGQPAFNKLLNFAGALRIEVSPSSGSLPTGHDLPPNEPPPDKSPLGKLDKLLLSAVMAGELRSAPETGAEKPNAAEPPSALQRLGTFWRRK</sequence>
<feature type="region of interest" description="Disordered" evidence="1">
    <location>
        <begin position="284"/>
        <end position="314"/>
    </location>
</feature>
<organism evidence="2 3">
    <name type="scientific">Deinococcus detaillensis</name>
    <dbReference type="NCBI Taxonomy" id="2592048"/>
    <lineage>
        <taxon>Bacteria</taxon>
        <taxon>Thermotogati</taxon>
        <taxon>Deinococcota</taxon>
        <taxon>Deinococci</taxon>
        <taxon>Deinococcales</taxon>
        <taxon>Deinococcaceae</taxon>
        <taxon>Deinococcus</taxon>
    </lineage>
</organism>
<evidence type="ECO:0000256" key="1">
    <source>
        <dbReference type="SAM" id="MobiDB-lite"/>
    </source>
</evidence>